<dbReference type="AlphaFoldDB" id="A0AAW6B7P9"/>
<organism evidence="1 2">
    <name type="scientific">Gemella haemolysans</name>
    <dbReference type="NCBI Taxonomy" id="1379"/>
    <lineage>
        <taxon>Bacteria</taxon>
        <taxon>Bacillati</taxon>
        <taxon>Bacillota</taxon>
        <taxon>Bacilli</taxon>
        <taxon>Bacillales</taxon>
        <taxon>Gemellaceae</taxon>
        <taxon>Gemella</taxon>
    </lineage>
</organism>
<evidence type="ECO:0000313" key="2">
    <source>
        <dbReference type="Proteomes" id="UP001212217"/>
    </source>
</evidence>
<reference evidence="1" key="1">
    <citation type="submission" date="2023-08" db="EMBL/GenBank/DDBJ databases">
        <title>Dental plaque isolates bound by oral lectin ZG16B.</title>
        <authorList>
            <person name="Ghosh S."/>
        </authorList>
    </citation>
    <scope>NUCLEOTIDE SEQUENCE</scope>
    <source>
        <strain evidence="1">DP3_5B</strain>
    </source>
</reference>
<sequence>MKHSIAVSVARNKIKATELKDRVIEKNQLSEKDAELLNKIFEEVKTYWEN</sequence>
<dbReference type="EMBL" id="JAQMFS010000106">
    <property type="protein sequence ID" value="MDB6186774.1"/>
    <property type="molecule type" value="Genomic_DNA"/>
</dbReference>
<name>A0AAW6B7P9_9BACL</name>
<gene>
    <name evidence="1" type="ORF">PNO30_08365</name>
</gene>
<protein>
    <submittedName>
        <fullName evidence="1">Uncharacterized protein</fullName>
    </submittedName>
</protein>
<dbReference type="Proteomes" id="UP001212217">
    <property type="component" value="Unassembled WGS sequence"/>
</dbReference>
<proteinExistence type="predicted"/>
<accession>A0AAW6B7P9</accession>
<comment type="caution">
    <text evidence="1">The sequence shown here is derived from an EMBL/GenBank/DDBJ whole genome shotgun (WGS) entry which is preliminary data.</text>
</comment>
<evidence type="ECO:0000313" key="1">
    <source>
        <dbReference type="EMBL" id="MDB6186774.1"/>
    </source>
</evidence>
<dbReference type="RefSeq" id="WP_271988022.1">
    <property type="nucleotide sequence ID" value="NZ_JAQMFS010000106.1"/>
</dbReference>